<dbReference type="InterPro" id="IPR052020">
    <property type="entry name" value="Cyclic_di-GMP/3'3'-cGAMP_PDE"/>
</dbReference>
<protein>
    <submittedName>
        <fullName evidence="3">HD domain-containing protein</fullName>
    </submittedName>
</protein>
<dbReference type="InterPro" id="IPR003607">
    <property type="entry name" value="HD/PDEase_dom"/>
</dbReference>
<dbReference type="EMBL" id="SMNA01000010">
    <property type="protein sequence ID" value="TDE89996.1"/>
    <property type="molecule type" value="Genomic_DNA"/>
</dbReference>
<organism evidence="3 4">
    <name type="scientific">Occultella glacieicola</name>
    <dbReference type="NCBI Taxonomy" id="2518684"/>
    <lineage>
        <taxon>Bacteria</taxon>
        <taxon>Bacillati</taxon>
        <taxon>Actinomycetota</taxon>
        <taxon>Actinomycetes</taxon>
        <taxon>Micrococcales</taxon>
        <taxon>Ruaniaceae</taxon>
        <taxon>Occultella</taxon>
    </lineage>
</organism>
<dbReference type="PROSITE" id="PS51832">
    <property type="entry name" value="HD_GYP"/>
    <property type="match status" value="1"/>
</dbReference>
<dbReference type="SMART" id="SM00471">
    <property type="entry name" value="HDc"/>
    <property type="match status" value="1"/>
</dbReference>
<evidence type="ECO:0000259" key="2">
    <source>
        <dbReference type="PROSITE" id="PS51832"/>
    </source>
</evidence>
<gene>
    <name evidence="3" type="ORF">EXU48_18915</name>
</gene>
<dbReference type="CDD" id="cd06170">
    <property type="entry name" value="LuxR_C_like"/>
    <property type="match status" value="1"/>
</dbReference>
<name>A0ABY2E454_9MICO</name>
<dbReference type="InterPro" id="IPR016032">
    <property type="entry name" value="Sig_transdc_resp-reg_C-effctor"/>
</dbReference>
<evidence type="ECO:0000259" key="1">
    <source>
        <dbReference type="PROSITE" id="PS50043"/>
    </source>
</evidence>
<proteinExistence type="predicted"/>
<dbReference type="CDD" id="cd00077">
    <property type="entry name" value="HDc"/>
    <property type="match status" value="1"/>
</dbReference>
<dbReference type="SMART" id="SM00421">
    <property type="entry name" value="HTH_LUXR"/>
    <property type="match status" value="1"/>
</dbReference>
<feature type="domain" description="HTH luxR-type" evidence="1">
    <location>
        <begin position="433"/>
        <end position="498"/>
    </location>
</feature>
<keyword evidence="4" id="KW-1185">Reference proteome</keyword>
<dbReference type="InterPro" id="IPR000792">
    <property type="entry name" value="Tscrpt_reg_LuxR_C"/>
</dbReference>
<dbReference type="Pfam" id="PF00196">
    <property type="entry name" value="GerE"/>
    <property type="match status" value="1"/>
</dbReference>
<sequence length="504" mass="53095">MFRLLGVLGGLSGAMDLGSGAPLDASLIRCVLAGRLARVLGCGDEEVRTVLYTALLEHLGCTAAAPESVRAFGDDISLVRFNYLADMSRPLDVVRTLVPGVSAAAGRSRIGTLLTVIRTATDVMAPTATCEVARDAARRLGLPGDVDRSLASVTAMWDGRSAPAVAGAEIPLATRITHVADTAALFLGTAGVPAALEQVGARAGRQLDPDLAAALTPDLLEGLDEVDPHRAVLDLEPDPVRLIDDAALATVARTLGDLVDLKNPWLHGHSAAVAELAGAAADHLRLPGADRVRLAGHLHDLGRIGVSGRVWAKPGPLSAAERDQARLHLYYSERILSRVPELGDIAALAAQHHERCDGSGYHRGLRSPDLSLAARVVAAADRYRTDVEGRPHRDALPPEAATANLAAHARAGRLDPDAVGAVLRAAGQRETASRTGVAGLTDRQVEVLRLLARGLSNREIADRLHISSRTAEHHVQDIYTRIGASTRPAAALFAMGHGLLERPW</sequence>
<dbReference type="InterPro" id="IPR037522">
    <property type="entry name" value="HD_GYP_dom"/>
</dbReference>
<accession>A0ABY2E454</accession>
<dbReference type="SUPFAM" id="SSF46894">
    <property type="entry name" value="C-terminal effector domain of the bipartite response regulators"/>
    <property type="match status" value="1"/>
</dbReference>
<dbReference type="Gene3D" id="1.10.10.10">
    <property type="entry name" value="Winged helix-like DNA-binding domain superfamily/Winged helix DNA-binding domain"/>
    <property type="match status" value="1"/>
</dbReference>
<dbReference type="PRINTS" id="PR00038">
    <property type="entry name" value="HTHLUXR"/>
</dbReference>
<dbReference type="Proteomes" id="UP000504882">
    <property type="component" value="Unassembled WGS sequence"/>
</dbReference>
<dbReference type="SUPFAM" id="SSF109604">
    <property type="entry name" value="HD-domain/PDEase-like"/>
    <property type="match status" value="1"/>
</dbReference>
<evidence type="ECO:0000313" key="3">
    <source>
        <dbReference type="EMBL" id="TDE89996.1"/>
    </source>
</evidence>
<dbReference type="Gene3D" id="1.10.3210.10">
    <property type="entry name" value="Hypothetical protein af1432"/>
    <property type="match status" value="1"/>
</dbReference>
<evidence type="ECO:0000313" key="4">
    <source>
        <dbReference type="Proteomes" id="UP000504882"/>
    </source>
</evidence>
<feature type="domain" description="HD-GYP" evidence="2">
    <location>
        <begin position="244"/>
        <end position="438"/>
    </location>
</feature>
<dbReference type="PROSITE" id="PS50043">
    <property type="entry name" value="HTH_LUXR_2"/>
    <property type="match status" value="1"/>
</dbReference>
<dbReference type="Pfam" id="PF13487">
    <property type="entry name" value="HD_5"/>
    <property type="match status" value="1"/>
</dbReference>
<reference evidence="3 4" key="1">
    <citation type="submission" date="2019-03" db="EMBL/GenBank/DDBJ databases">
        <title>Genomic features of bacteria from cold environments.</title>
        <authorList>
            <person name="Shen L."/>
        </authorList>
    </citation>
    <scope>NUCLEOTIDE SEQUENCE [LARGE SCALE GENOMIC DNA]</scope>
    <source>
        <strain evidence="4">T3246-1</strain>
    </source>
</reference>
<dbReference type="RefSeq" id="WP_133109251.1">
    <property type="nucleotide sequence ID" value="NZ_SMNA01000010.1"/>
</dbReference>
<comment type="caution">
    <text evidence="3">The sequence shown here is derived from an EMBL/GenBank/DDBJ whole genome shotgun (WGS) entry which is preliminary data.</text>
</comment>
<dbReference type="PANTHER" id="PTHR45228">
    <property type="entry name" value="CYCLIC DI-GMP PHOSPHODIESTERASE TM_0186-RELATED"/>
    <property type="match status" value="1"/>
</dbReference>
<dbReference type="InterPro" id="IPR036388">
    <property type="entry name" value="WH-like_DNA-bd_sf"/>
</dbReference>